<accession>A0A6M3XPU7</accession>
<dbReference type="EMBL" id="MT143525">
    <property type="protein sequence ID" value="QJA97792.1"/>
    <property type="molecule type" value="Genomic_DNA"/>
</dbReference>
<dbReference type="EMBL" id="MT142846">
    <property type="protein sequence ID" value="QJA89462.1"/>
    <property type="molecule type" value="Genomic_DNA"/>
</dbReference>
<sequence>MWKYILSGQGMRAMAVHSDLNLLEFQDFIREHSERLHADSYDTVFRWSAIEFINPKVFTRDSFVDYIPALIEVK</sequence>
<dbReference type="AlphaFoldDB" id="A0A6M3XPU7"/>
<reference evidence="3" key="1">
    <citation type="submission" date="2020-03" db="EMBL/GenBank/DDBJ databases">
        <title>The deep terrestrial virosphere.</title>
        <authorList>
            <person name="Holmfeldt K."/>
            <person name="Nilsson E."/>
            <person name="Simone D."/>
            <person name="Lopez-Fernandez M."/>
            <person name="Wu X."/>
            <person name="de Brujin I."/>
            <person name="Lundin D."/>
            <person name="Andersson A."/>
            <person name="Bertilsson S."/>
            <person name="Dopson M."/>
        </authorList>
    </citation>
    <scope>NUCLEOTIDE SEQUENCE</scope>
    <source>
        <strain evidence="1">MM415B02554</strain>
        <strain evidence="2">MM415B05956</strain>
        <strain evidence="3">TM448B01698</strain>
    </source>
</reference>
<evidence type="ECO:0000313" key="3">
    <source>
        <dbReference type="EMBL" id="QJH99829.1"/>
    </source>
</evidence>
<proteinExistence type="predicted"/>
<dbReference type="EMBL" id="MT144811">
    <property type="protein sequence ID" value="QJH99829.1"/>
    <property type="molecule type" value="Genomic_DNA"/>
</dbReference>
<evidence type="ECO:0000313" key="2">
    <source>
        <dbReference type="EMBL" id="QJA97792.1"/>
    </source>
</evidence>
<protein>
    <submittedName>
        <fullName evidence="3">Uncharacterized protein</fullName>
    </submittedName>
</protein>
<name>A0A6M3XPU7_9ZZZZ</name>
<gene>
    <name evidence="1" type="ORF">MM415B02554_0019</name>
    <name evidence="2" type="ORF">MM415B05956_0009</name>
    <name evidence="3" type="ORF">TM448B01698_0007</name>
</gene>
<evidence type="ECO:0000313" key="1">
    <source>
        <dbReference type="EMBL" id="QJA89462.1"/>
    </source>
</evidence>
<organism evidence="3">
    <name type="scientific">viral metagenome</name>
    <dbReference type="NCBI Taxonomy" id="1070528"/>
    <lineage>
        <taxon>unclassified sequences</taxon>
        <taxon>metagenomes</taxon>
        <taxon>organismal metagenomes</taxon>
    </lineage>
</organism>